<evidence type="ECO:0000256" key="1">
    <source>
        <dbReference type="ARBA" id="ARBA00010240"/>
    </source>
</evidence>
<evidence type="ECO:0000256" key="2">
    <source>
        <dbReference type="ARBA" id="ARBA00023098"/>
    </source>
</evidence>
<dbReference type="GO" id="GO:0046486">
    <property type="term" value="P:glycerolipid metabolic process"/>
    <property type="evidence" value="ECO:0007669"/>
    <property type="project" value="UniProtKB-ARBA"/>
</dbReference>
<dbReference type="SUPFAM" id="SSF48452">
    <property type="entry name" value="TPR-like"/>
    <property type="match status" value="1"/>
</dbReference>
<dbReference type="AlphaFoldDB" id="A0A9N9HUS4"/>
<dbReference type="InterPro" id="IPR002641">
    <property type="entry name" value="PNPLA_dom"/>
</dbReference>
<comment type="similarity">
    <text evidence="1">Belongs to the patatin family.</text>
</comment>
<dbReference type="Gene3D" id="3.40.1090.10">
    <property type="entry name" value="Cytosolic phospholipase A2 catalytic domain"/>
    <property type="match status" value="1"/>
</dbReference>
<protein>
    <submittedName>
        <fullName evidence="5">9933_t:CDS:1</fullName>
    </submittedName>
</protein>
<reference evidence="5" key="1">
    <citation type="submission" date="2021-06" db="EMBL/GenBank/DDBJ databases">
        <authorList>
            <person name="Kallberg Y."/>
            <person name="Tangrot J."/>
            <person name="Rosling A."/>
        </authorList>
    </citation>
    <scope>NUCLEOTIDE SEQUENCE</scope>
    <source>
        <strain evidence="5">IN212</strain>
    </source>
</reference>
<dbReference type="OrthoDB" id="1658288at2759"/>
<sequence length="1027" mass="119541">YLTTIGEVERSSKQKILAKRFEQYMKNSKNEDMCEEISKLLMVVNEVSNPGVKYIQEANTKLNKYLEEIKEILKKDDTIEAFREIFIHLYKMPRTFESYKTIVNYETLLRQTADDIIDMKLISQNLGTDAKKKLTNSLTCLNTLANEIAYDGRISFIRYVLNSSNKMQIIFSNISLTNIEINRHFKELALYFHPDKTGDYNTPISLRDEHKNLGEELFKHILKSKKRLLADLENIIHEEAAHELWKIAIDYRNAAEGKWGQLNVLNQNEINQYSSEELRHLSITNGKVAFETYREACKLADEDDINKQIKLRENMALCLHIAGQSLESQLYALSAIRMLLINCPVSTPQDYTKVKKIFDKVNGNSHTGEAPDKITLDLEKLGQRNPYYVKICYQDSINENIEKRISELMLKPDRGLIRCKSSSSTFIESTLLYCIGMLNPIIPAVIDNWYAATREKLIEIIKEALDANDKGEYQEFINILSKEYKTVQIDGKNANDLKVFAKNVFCGVLSEDLKEDAEKLDNQAIEQTVKIINEIRESISSNYQFVGTSKLRLETLKDFLWVINGRETSEEIFEEFPEESTDSFPSENKDYRYLEYLNEQLKQTSSQSEKVKIYNNIATFFEHLAKKDHKIDKLNSLRNWNRAQNNYERAREIDSQNLDSALGYAKCLLKLSKYTQIIELINTSTVLTLSSEYWCFRSIAYYKQANYEKANECIIEALRLEPKNKLAHEQRLFLKKLMGENSSKRRIIQYEREKKDAKYEQNYFHNSRTSTGGIIAAGLSTPHNKYTDFKPKFSASELLNIYQNRTKQLFTINNEQKSKTKYTNEGRSNLFKEFFGQTQLSHALTELVIPAIDEANSPPEYLFTRNDARSDEFKNDSFVNTLMAATSIPTFFSPYKINNKGSFLDGGMHINNPAEISFTEAIKYKVASEKIFILSLDLYREQLFWASKKFNISNEENAIDRKMYSMLGNQYQRWQVSYEEPIKLDDFERIPYLTEIGHQYLEELDDSDENPIKKLVDYFENKRDNLS</sequence>
<dbReference type="Proteomes" id="UP000789396">
    <property type="component" value="Unassembled WGS sequence"/>
</dbReference>
<feature type="domain" description="PNPLA" evidence="4">
    <location>
        <begin position="769"/>
        <end position="916"/>
    </location>
</feature>
<dbReference type="GO" id="GO:0047372">
    <property type="term" value="F:monoacylglycerol lipase activity"/>
    <property type="evidence" value="ECO:0007669"/>
    <property type="project" value="TreeGrafter"/>
</dbReference>
<dbReference type="PANTHER" id="PTHR32176:SF92">
    <property type="entry name" value="XYLOSE ISOMERASE"/>
    <property type="match status" value="1"/>
</dbReference>
<dbReference type="InterPro" id="IPR016035">
    <property type="entry name" value="Acyl_Trfase/lysoPLipase"/>
</dbReference>
<evidence type="ECO:0000313" key="5">
    <source>
        <dbReference type="EMBL" id="CAG8707498.1"/>
    </source>
</evidence>
<dbReference type="PANTHER" id="PTHR32176">
    <property type="entry name" value="XYLOSE ISOMERASE"/>
    <property type="match status" value="1"/>
</dbReference>
<feature type="repeat" description="TPR" evidence="3">
    <location>
        <begin position="691"/>
        <end position="724"/>
    </location>
</feature>
<dbReference type="EMBL" id="CAJVPZ010021629">
    <property type="protein sequence ID" value="CAG8707498.1"/>
    <property type="molecule type" value="Genomic_DNA"/>
</dbReference>
<dbReference type="GO" id="GO:0004620">
    <property type="term" value="F:phospholipase activity"/>
    <property type="evidence" value="ECO:0007669"/>
    <property type="project" value="TreeGrafter"/>
</dbReference>
<dbReference type="Pfam" id="PF01734">
    <property type="entry name" value="Patatin"/>
    <property type="match status" value="1"/>
</dbReference>
<keyword evidence="3" id="KW-0802">TPR repeat</keyword>
<feature type="non-terminal residue" evidence="5">
    <location>
        <position position="1"/>
    </location>
</feature>
<proteinExistence type="inferred from homology"/>
<accession>A0A9N9HUS4</accession>
<dbReference type="SUPFAM" id="SSF52151">
    <property type="entry name" value="FabD/lysophospholipase-like"/>
    <property type="match status" value="1"/>
</dbReference>
<keyword evidence="6" id="KW-1185">Reference proteome</keyword>
<dbReference type="InterPro" id="IPR019734">
    <property type="entry name" value="TPR_rpt"/>
</dbReference>
<dbReference type="InterPro" id="IPR011990">
    <property type="entry name" value="TPR-like_helical_dom_sf"/>
</dbReference>
<dbReference type="PROSITE" id="PS50005">
    <property type="entry name" value="TPR"/>
    <property type="match status" value="1"/>
</dbReference>
<organism evidence="5 6">
    <name type="scientific">Racocetra fulgida</name>
    <dbReference type="NCBI Taxonomy" id="60492"/>
    <lineage>
        <taxon>Eukaryota</taxon>
        <taxon>Fungi</taxon>
        <taxon>Fungi incertae sedis</taxon>
        <taxon>Mucoromycota</taxon>
        <taxon>Glomeromycotina</taxon>
        <taxon>Glomeromycetes</taxon>
        <taxon>Diversisporales</taxon>
        <taxon>Gigasporaceae</taxon>
        <taxon>Racocetra</taxon>
    </lineage>
</organism>
<dbReference type="Gene3D" id="1.25.40.10">
    <property type="entry name" value="Tetratricopeptide repeat domain"/>
    <property type="match status" value="1"/>
</dbReference>
<name>A0A9N9HUS4_9GLOM</name>
<keyword evidence="2" id="KW-0443">Lipid metabolism</keyword>
<comment type="caution">
    <text evidence="5">The sequence shown here is derived from an EMBL/GenBank/DDBJ whole genome shotgun (WGS) entry which is preliminary data.</text>
</comment>
<evidence type="ECO:0000259" key="4">
    <source>
        <dbReference type="Pfam" id="PF01734"/>
    </source>
</evidence>
<gene>
    <name evidence="5" type="ORF">RFULGI_LOCUS10673</name>
</gene>
<evidence type="ECO:0000313" key="6">
    <source>
        <dbReference type="Proteomes" id="UP000789396"/>
    </source>
</evidence>
<evidence type="ECO:0000256" key="3">
    <source>
        <dbReference type="PROSITE-ProRule" id="PRU00339"/>
    </source>
</evidence>